<feature type="region of interest" description="Disordered" evidence="1">
    <location>
        <begin position="1"/>
        <end position="140"/>
    </location>
</feature>
<evidence type="ECO:0000313" key="3">
    <source>
        <dbReference type="Proteomes" id="UP000507470"/>
    </source>
</evidence>
<organism evidence="2 3">
    <name type="scientific">Mytilus coruscus</name>
    <name type="common">Sea mussel</name>
    <dbReference type="NCBI Taxonomy" id="42192"/>
    <lineage>
        <taxon>Eukaryota</taxon>
        <taxon>Metazoa</taxon>
        <taxon>Spiralia</taxon>
        <taxon>Lophotrochozoa</taxon>
        <taxon>Mollusca</taxon>
        <taxon>Bivalvia</taxon>
        <taxon>Autobranchia</taxon>
        <taxon>Pteriomorphia</taxon>
        <taxon>Mytilida</taxon>
        <taxon>Mytiloidea</taxon>
        <taxon>Mytilidae</taxon>
        <taxon>Mytilinae</taxon>
        <taxon>Mytilus</taxon>
    </lineage>
</organism>
<dbReference type="AlphaFoldDB" id="A0A6J8C3P3"/>
<name>A0A6J8C3P3_MYTCO</name>
<gene>
    <name evidence="2" type="ORF">MCOR_24841</name>
</gene>
<sequence length="209" mass="23307">MGKTEEEIDIEVLPEVGDTETTHTLIEVEITEGAHTLIEGEDGEEGRRRHQPTRKPRKKPVPKPRTRQQTRTDLSTISESTDESSDESEDNGYTVGYLHRNRNNSGASTAEDLVPEPIATEDPDPIGDAQPAEDQRSDLDVTTGIVSDDMTEVEEQADSPVQDQPVRNFQPVPVRRSTREQRPPAWLSSDQYVTNMSAVSHGDRQCTTM</sequence>
<dbReference type="Proteomes" id="UP000507470">
    <property type="component" value="Unassembled WGS sequence"/>
</dbReference>
<proteinExistence type="predicted"/>
<feature type="compositionally biased region" description="Acidic residues" evidence="1">
    <location>
        <begin position="1"/>
        <end position="12"/>
    </location>
</feature>
<keyword evidence="3" id="KW-1185">Reference proteome</keyword>
<feature type="compositionally biased region" description="Basic residues" evidence="1">
    <location>
        <begin position="48"/>
        <end position="68"/>
    </location>
</feature>
<reference evidence="2 3" key="1">
    <citation type="submission" date="2020-06" db="EMBL/GenBank/DDBJ databases">
        <authorList>
            <person name="Li R."/>
            <person name="Bekaert M."/>
        </authorList>
    </citation>
    <scope>NUCLEOTIDE SEQUENCE [LARGE SCALE GENOMIC DNA]</scope>
    <source>
        <strain evidence="3">wild</strain>
    </source>
</reference>
<evidence type="ECO:0000256" key="1">
    <source>
        <dbReference type="SAM" id="MobiDB-lite"/>
    </source>
</evidence>
<accession>A0A6J8C3P3</accession>
<feature type="compositionally biased region" description="Acidic residues" evidence="1">
    <location>
        <begin position="80"/>
        <end position="90"/>
    </location>
</feature>
<dbReference type="EMBL" id="CACVKT020004359">
    <property type="protein sequence ID" value="CAC5389700.1"/>
    <property type="molecule type" value="Genomic_DNA"/>
</dbReference>
<protein>
    <submittedName>
        <fullName evidence="2">Uncharacterized protein</fullName>
    </submittedName>
</protein>
<evidence type="ECO:0000313" key="2">
    <source>
        <dbReference type="EMBL" id="CAC5389700.1"/>
    </source>
</evidence>
<feature type="region of interest" description="Disordered" evidence="1">
    <location>
        <begin position="153"/>
        <end position="188"/>
    </location>
</feature>